<name>A0A371JC61_9FIRM</name>
<protein>
    <submittedName>
        <fullName evidence="1">Uncharacterized protein</fullName>
    </submittedName>
</protein>
<accession>A0A371JC61</accession>
<reference evidence="1 2" key="1">
    <citation type="journal article" date="2017" name="Genome Announc.">
        <title>Draft Genome Sequence of a Sporulating and Motile Strain of Lachnotalea glycerini Isolated from Water in Quebec City, Canada.</title>
        <authorList>
            <person name="Maheux A.F."/>
            <person name="Boudreau D.K."/>
            <person name="Berube E."/>
            <person name="Boissinot M."/>
            <person name="Raymond F."/>
            <person name="Brodeur S."/>
            <person name="Corbeil J."/>
            <person name="Isabel S."/>
            <person name="Omar R.F."/>
            <person name="Bergeron M.G."/>
        </authorList>
    </citation>
    <scope>NUCLEOTIDE SEQUENCE [LARGE SCALE GENOMIC DNA]</scope>
    <source>
        <strain evidence="1 2">CCRI-19302</strain>
    </source>
</reference>
<evidence type="ECO:0000313" key="2">
    <source>
        <dbReference type="Proteomes" id="UP000216411"/>
    </source>
</evidence>
<proteinExistence type="predicted"/>
<comment type="caution">
    <text evidence="1">The sequence shown here is derived from an EMBL/GenBank/DDBJ whole genome shotgun (WGS) entry which is preliminary data.</text>
</comment>
<dbReference type="Proteomes" id="UP000216411">
    <property type="component" value="Unassembled WGS sequence"/>
</dbReference>
<keyword evidence="2" id="KW-1185">Reference proteome</keyword>
<dbReference type="RefSeq" id="WP_094376342.1">
    <property type="nucleotide sequence ID" value="NZ_NOKA02000041.1"/>
</dbReference>
<gene>
    <name evidence="1" type="ORF">CG710_015430</name>
</gene>
<dbReference type="EMBL" id="NOKA02000041">
    <property type="protein sequence ID" value="RDY30323.1"/>
    <property type="molecule type" value="Genomic_DNA"/>
</dbReference>
<evidence type="ECO:0000313" key="1">
    <source>
        <dbReference type="EMBL" id="RDY30323.1"/>
    </source>
</evidence>
<organism evidence="1 2">
    <name type="scientific">Lachnotalea glycerini</name>
    <dbReference type="NCBI Taxonomy" id="1763509"/>
    <lineage>
        <taxon>Bacteria</taxon>
        <taxon>Bacillati</taxon>
        <taxon>Bacillota</taxon>
        <taxon>Clostridia</taxon>
        <taxon>Lachnospirales</taxon>
        <taxon>Lachnospiraceae</taxon>
        <taxon>Lachnotalea</taxon>
    </lineage>
</organism>
<sequence length="166" mass="19642">MSELEKKQTKKWKELSPGRKSITIKTSGFQTLGILVQQMFVSLNFKKKFKLVIEYDPENDDEKIFLKYSELMNEKENNTCEIQGIQECTKKVIRMTNEIRDDTANKKWVENSHGHKEIEIDTAAFQTLEILVGQMFDPLNFNKKFKIVIEHDPNDAYKNVYFKYYV</sequence>
<dbReference type="AlphaFoldDB" id="A0A371JC61"/>